<evidence type="ECO:0000256" key="1">
    <source>
        <dbReference type="SAM" id="MobiDB-lite"/>
    </source>
</evidence>
<dbReference type="Proteomes" id="UP000028924">
    <property type="component" value="Unassembled WGS sequence"/>
</dbReference>
<evidence type="ECO:0000313" key="3">
    <source>
        <dbReference type="Proteomes" id="UP000028924"/>
    </source>
</evidence>
<keyword evidence="3" id="KW-1185">Reference proteome</keyword>
<dbReference type="RefSeq" id="XP_011398444.1">
    <property type="nucleotide sequence ID" value="XM_011400142.1"/>
</dbReference>
<dbReference type="EMBL" id="KL662119">
    <property type="protein sequence ID" value="KFM25548.1"/>
    <property type="molecule type" value="Genomic_DNA"/>
</dbReference>
<feature type="compositionally biased region" description="Polar residues" evidence="1">
    <location>
        <begin position="26"/>
        <end position="36"/>
    </location>
</feature>
<dbReference type="AlphaFoldDB" id="A0A087SIJ4"/>
<name>A0A087SIJ4_AUXPR</name>
<proteinExistence type="predicted"/>
<sequence length="112" mass="11862">MHFRAGGPNTQRSLRMIYGKRHRHTNWPNHPSSPQTYDCKDASPSPLKLLADLPSPSSVLGLAVLETPAGFAEGAGSKGTAVPAHHHHASQIMRIGHDGHSPAGSRACGGRC</sequence>
<gene>
    <name evidence="2" type="ORF">F751_0575</name>
</gene>
<dbReference type="KEGG" id="apro:F751_0575"/>
<reference evidence="2 3" key="1">
    <citation type="journal article" date="2014" name="BMC Genomics">
        <title>Oil accumulation mechanisms of the oleaginous microalga Chlorella protothecoides revealed through its genome, transcriptomes, and proteomes.</title>
        <authorList>
            <person name="Gao C."/>
            <person name="Wang Y."/>
            <person name="Shen Y."/>
            <person name="Yan D."/>
            <person name="He X."/>
            <person name="Dai J."/>
            <person name="Wu Q."/>
        </authorList>
    </citation>
    <scope>NUCLEOTIDE SEQUENCE [LARGE SCALE GENOMIC DNA]</scope>
    <source>
        <strain evidence="2 3">0710</strain>
    </source>
</reference>
<accession>A0A087SIJ4</accession>
<organism evidence="2 3">
    <name type="scientific">Auxenochlorella protothecoides</name>
    <name type="common">Green microalga</name>
    <name type="synonym">Chlorella protothecoides</name>
    <dbReference type="NCBI Taxonomy" id="3075"/>
    <lineage>
        <taxon>Eukaryota</taxon>
        <taxon>Viridiplantae</taxon>
        <taxon>Chlorophyta</taxon>
        <taxon>core chlorophytes</taxon>
        <taxon>Trebouxiophyceae</taxon>
        <taxon>Chlorellales</taxon>
        <taxon>Chlorellaceae</taxon>
        <taxon>Auxenochlorella</taxon>
    </lineage>
</organism>
<feature type="region of interest" description="Disordered" evidence="1">
    <location>
        <begin position="21"/>
        <end position="43"/>
    </location>
</feature>
<protein>
    <submittedName>
        <fullName evidence="2">Uncharacterized protein</fullName>
    </submittedName>
</protein>
<evidence type="ECO:0000313" key="2">
    <source>
        <dbReference type="EMBL" id="KFM25548.1"/>
    </source>
</evidence>
<dbReference type="GeneID" id="23611966"/>